<dbReference type="EMBL" id="JAUKUD010000005">
    <property type="protein sequence ID" value="KAK0743313.1"/>
    <property type="molecule type" value="Genomic_DNA"/>
</dbReference>
<dbReference type="GO" id="GO:0009231">
    <property type="term" value="P:riboflavin biosynthetic process"/>
    <property type="evidence" value="ECO:0007669"/>
    <property type="project" value="UniProtKB-KW"/>
</dbReference>
<dbReference type="Proteomes" id="UP001172155">
    <property type="component" value="Unassembled WGS sequence"/>
</dbReference>
<evidence type="ECO:0000313" key="13">
    <source>
        <dbReference type="EMBL" id="KAK0743313.1"/>
    </source>
</evidence>
<evidence type="ECO:0000256" key="11">
    <source>
        <dbReference type="ARBA" id="ARBA00060730"/>
    </source>
</evidence>
<evidence type="ECO:0000256" key="7">
    <source>
        <dbReference type="ARBA" id="ARBA00022842"/>
    </source>
</evidence>
<keyword evidence="5 12" id="KW-0686">Riboflavin biosynthesis</keyword>
<evidence type="ECO:0000256" key="6">
    <source>
        <dbReference type="ARBA" id="ARBA00022723"/>
    </source>
</evidence>
<reference evidence="13" key="1">
    <citation type="submission" date="2023-06" db="EMBL/GenBank/DDBJ databases">
        <title>Genome-scale phylogeny and comparative genomics of the fungal order Sordariales.</title>
        <authorList>
            <consortium name="Lawrence Berkeley National Laboratory"/>
            <person name="Hensen N."/>
            <person name="Bonometti L."/>
            <person name="Westerberg I."/>
            <person name="Brannstrom I.O."/>
            <person name="Guillou S."/>
            <person name="Cros-Aarteil S."/>
            <person name="Calhoun S."/>
            <person name="Haridas S."/>
            <person name="Kuo A."/>
            <person name="Mondo S."/>
            <person name="Pangilinan J."/>
            <person name="Riley R."/>
            <person name="LaButti K."/>
            <person name="Andreopoulos B."/>
            <person name="Lipzen A."/>
            <person name="Chen C."/>
            <person name="Yanf M."/>
            <person name="Daum C."/>
            <person name="Ng V."/>
            <person name="Clum A."/>
            <person name="Steindorff A."/>
            <person name="Ohm R."/>
            <person name="Martin F."/>
            <person name="Silar P."/>
            <person name="Natvig D."/>
            <person name="Lalanne C."/>
            <person name="Gautier V."/>
            <person name="Ament-velasquez S.L."/>
            <person name="Kruys A."/>
            <person name="Hutchinson M.I."/>
            <person name="Powell A.J."/>
            <person name="Barry K."/>
            <person name="Miller A.N."/>
            <person name="Grigoriev I.V."/>
            <person name="Debuchy R."/>
            <person name="Gladieux P."/>
            <person name="Thoren M.H."/>
            <person name="Johannesson H."/>
        </authorList>
    </citation>
    <scope>NUCLEOTIDE SEQUENCE</scope>
    <source>
        <strain evidence="13">SMH3187-1</strain>
    </source>
</reference>
<dbReference type="Gene3D" id="3.90.870.10">
    <property type="entry name" value="DHBP synthase"/>
    <property type="match status" value="1"/>
</dbReference>
<evidence type="ECO:0000256" key="12">
    <source>
        <dbReference type="RuleBase" id="RU003843"/>
    </source>
</evidence>
<evidence type="ECO:0000256" key="3">
    <source>
        <dbReference type="ARBA" id="ARBA00012153"/>
    </source>
</evidence>
<keyword evidence="14" id="KW-1185">Reference proteome</keyword>
<dbReference type="InterPro" id="IPR017945">
    <property type="entry name" value="DHBP_synth_RibB-like_a/b_dom"/>
</dbReference>
<name>A0AA40EPV3_9PEZI</name>
<comment type="function">
    <text evidence="12">Catalyzes the conversion of D-ribulose 5-phosphate to formate and 3,4-dihydroxy-2-butanone 4-phosphate.</text>
</comment>
<evidence type="ECO:0000256" key="10">
    <source>
        <dbReference type="ARBA" id="ARBA00023239"/>
    </source>
</evidence>
<keyword evidence="10 12" id="KW-0456">Lyase</keyword>
<organism evidence="13 14">
    <name type="scientific">Schizothecium vesticola</name>
    <dbReference type="NCBI Taxonomy" id="314040"/>
    <lineage>
        <taxon>Eukaryota</taxon>
        <taxon>Fungi</taxon>
        <taxon>Dikarya</taxon>
        <taxon>Ascomycota</taxon>
        <taxon>Pezizomycotina</taxon>
        <taxon>Sordariomycetes</taxon>
        <taxon>Sordariomycetidae</taxon>
        <taxon>Sordariales</taxon>
        <taxon>Schizotheciaceae</taxon>
        <taxon>Schizothecium</taxon>
    </lineage>
</organism>
<keyword evidence="8" id="KW-0318">Glutathionylation</keyword>
<dbReference type="Pfam" id="PF00926">
    <property type="entry name" value="DHBP_synthase"/>
    <property type="match status" value="1"/>
</dbReference>
<proteinExistence type="inferred from homology"/>
<dbReference type="PANTHER" id="PTHR21327:SF18">
    <property type="entry name" value="3,4-DIHYDROXY-2-BUTANONE 4-PHOSPHATE SYNTHASE"/>
    <property type="match status" value="1"/>
</dbReference>
<dbReference type="GO" id="GO:0008686">
    <property type="term" value="F:3,4-dihydroxy-2-butanone-4-phosphate synthase activity"/>
    <property type="evidence" value="ECO:0007669"/>
    <property type="project" value="UniProtKB-EC"/>
</dbReference>
<dbReference type="AlphaFoldDB" id="A0AA40EPV3"/>
<comment type="cofactor">
    <cofactor evidence="12">
        <name>Mg(2+)</name>
        <dbReference type="ChEBI" id="CHEBI:18420"/>
    </cofactor>
    <cofactor evidence="12">
        <name>Mn(2+)</name>
        <dbReference type="ChEBI" id="CHEBI:29035"/>
    </cofactor>
    <text evidence="12">Binds 2 divalent metal cations per subunit. Magnesium or manganese.</text>
</comment>
<keyword evidence="9 12" id="KW-0464">Manganese</keyword>
<comment type="subunit">
    <text evidence="2 12">Homodimer.</text>
</comment>
<evidence type="ECO:0000256" key="2">
    <source>
        <dbReference type="ARBA" id="ARBA00011738"/>
    </source>
</evidence>
<evidence type="ECO:0000256" key="5">
    <source>
        <dbReference type="ARBA" id="ARBA00022619"/>
    </source>
</evidence>
<evidence type="ECO:0000313" key="14">
    <source>
        <dbReference type="Proteomes" id="UP001172155"/>
    </source>
</evidence>
<comment type="similarity">
    <text evidence="11 12">Belongs to the DHBP synthase family.</text>
</comment>
<keyword evidence="6 12" id="KW-0479">Metal-binding</keyword>
<dbReference type="EC" id="4.1.99.12" evidence="3 12"/>
<evidence type="ECO:0000256" key="9">
    <source>
        <dbReference type="ARBA" id="ARBA00023211"/>
    </source>
</evidence>
<dbReference type="FunFam" id="3.90.870.10:FF:000002">
    <property type="entry name" value="3,4-dihydroxy-2-butanone 4-phosphate synthase"/>
    <property type="match status" value="1"/>
</dbReference>
<dbReference type="InterPro" id="IPR000422">
    <property type="entry name" value="DHBP_synthase_RibB"/>
</dbReference>
<comment type="catalytic activity">
    <reaction evidence="12">
        <text>D-ribulose 5-phosphate = (2S)-2-hydroxy-3-oxobutyl phosphate + formate + H(+)</text>
        <dbReference type="Rhea" id="RHEA:18457"/>
        <dbReference type="ChEBI" id="CHEBI:15378"/>
        <dbReference type="ChEBI" id="CHEBI:15740"/>
        <dbReference type="ChEBI" id="CHEBI:58121"/>
        <dbReference type="ChEBI" id="CHEBI:58830"/>
        <dbReference type="EC" id="4.1.99.12"/>
    </reaction>
</comment>
<dbReference type="NCBIfam" id="TIGR00506">
    <property type="entry name" value="ribB"/>
    <property type="match status" value="1"/>
</dbReference>
<accession>A0AA40EPV3</accession>
<evidence type="ECO:0000256" key="8">
    <source>
        <dbReference type="ARBA" id="ARBA00023206"/>
    </source>
</evidence>
<gene>
    <name evidence="13" type="ORF">B0T18DRAFT_328459</name>
</gene>
<comment type="pathway">
    <text evidence="1 12">Cofactor biosynthesis; riboflavin biosynthesis; 2-hydroxy-3-oxobutyl phosphate from D-ribulose 5-phosphate: step 1/1.</text>
</comment>
<dbReference type="PANTHER" id="PTHR21327">
    <property type="entry name" value="GTP CYCLOHYDROLASE II-RELATED"/>
    <property type="match status" value="1"/>
</dbReference>
<sequence length="237" mass="25611">MPSSSSPADLIDHSEFDTIPDTIQAFKNGEFVVILDDPTRENEADLIIAAESVTPEQMAFMVRHSSGLICAPLPPARTVALELPQMVAANEDPRTTAYTVSVDASHASVTTGISAHDRALACRALADPASTPASFRRPGHVFPLRARAGGVRERRGHTEAGIDLCRMAGLREAAVICELVEDGVEVPGRAVREEPDMMRGEACVAFARRWGLRVCTIEDMVRYLEKTEGKLEVNGSS</sequence>
<protein>
    <recommendedName>
        <fullName evidence="4 12">3,4-dihydroxy-2-butanone 4-phosphate synthase</fullName>
        <shortName evidence="12">DHBP synthase</shortName>
        <ecNumber evidence="3 12">4.1.99.12</ecNumber>
    </recommendedName>
</protein>
<keyword evidence="7 12" id="KW-0460">Magnesium</keyword>
<evidence type="ECO:0000256" key="1">
    <source>
        <dbReference type="ARBA" id="ARBA00004904"/>
    </source>
</evidence>
<evidence type="ECO:0000256" key="4">
    <source>
        <dbReference type="ARBA" id="ARBA00018836"/>
    </source>
</evidence>
<dbReference type="GO" id="GO:0005758">
    <property type="term" value="C:mitochondrial intermembrane space"/>
    <property type="evidence" value="ECO:0007669"/>
    <property type="project" value="TreeGrafter"/>
</dbReference>
<comment type="caution">
    <text evidence="13">The sequence shown here is derived from an EMBL/GenBank/DDBJ whole genome shotgun (WGS) entry which is preliminary data.</text>
</comment>
<dbReference type="GO" id="GO:0046872">
    <property type="term" value="F:metal ion binding"/>
    <property type="evidence" value="ECO:0007669"/>
    <property type="project" value="UniProtKB-KW"/>
</dbReference>
<dbReference type="GO" id="GO:0005829">
    <property type="term" value="C:cytosol"/>
    <property type="evidence" value="ECO:0007669"/>
    <property type="project" value="TreeGrafter"/>
</dbReference>
<dbReference type="SUPFAM" id="SSF55821">
    <property type="entry name" value="YrdC/RibB"/>
    <property type="match status" value="1"/>
</dbReference>